<keyword evidence="3" id="KW-1015">Disulfide bond</keyword>
<evidence type="ECO:0000313" key="7">
    <source>
        <dbReference type="Proteomes" id="UP000634004"/>
    </source>
</evidence>
<protein>
    <submittedName>
        <fullName evidence="6">Thiol reductase thioredoxin</fullName>
    </submittedName>
</protein>
<dbReference type="PROSITE" id="PS00194">
    <property type="entry name" value="THIOREDOXIN_1"/>
    <property type="match status" value="1"/>
</dbReference>
<evidence type="ECO:0000256" key="3">
    <source>
        <dbReference type="ARBA" id="ARBA00023157"/>
    </source>
</evidence>
<keyword evidence="7" id="KW-1185">Reference proteome</keyword>
<evidence type="ECO:0000256" key="4">
    <source>
        <dbReference type="ARBA" id="ARBA00023284"/>
    </source>
</evidence>
<dbReference type="PANTHER" id="PTHR45663">
    <property type="entry name" value="GEO12009P1"/>
    <property type="match status" value="1"/>
</dbReference>
<dbReference type="PANTHER" id="PTHR45663:SF11">
    <property type="entry name" value="GEO12009P1"/>
    <property type="match status" value="1"/>
</dbReference>
<dbReference type="PROSITE" id="PS51352">
    <property type="entry name" value="THIOREDOXIN_2"/>
    <property type="match status" value="1"/>
</dbReference>
<dbReference type="GO" id="GO:0005829">
    <property type="term" value="C:cytosol"/>
    <property type="evidence" value="ECO:0007669"/>
    <property type="project" value="TreeGrafter"/>
</dbReference>
<dbReference type="GO" id="GO:0015035">
    <property type="term" value="F:protein-disulfide reductase activity"/>
    <property type="evidence" value="ECO:0007669"/>
    <property type="project" value="TreeGrafter"/>
</dbReference>
<keyword evidence="1" id="KW-0813">Transport</keyword>
<comment type="caution">
    <text evidence="6">The sequence shown here is derived from an EMBL/GenBank/DDBJ whole genome shotgun (WGS) entry which is preliminary data.</text>
</comment>
<dbReference type="PRINTS" id="PR00421">
    <property type="entry name" value="THIOREDOXIN"/>
</dbReference>
<dbReference type="InterPro" id="IPR017937">
    <property type="entry name" value="Thioredoxin_CS"/>
</dbReference>
<dbReference type="Pfam" id="PF21352">
    <property type="entry name" value="Zn_ribbon_Thio2"/>
    <property type="match status" value="1"/>
</dbReference>
<dbReference type="SUPFAM" id="SSF52833">
    <property type="entry name" value="Thioredoxin-like"/>
    <property type="match status" value="1"/>
</dbReference>
<dbReference type="InterPro" id="IPR013766">
    <property type="entry name" value="Thioredoxin_domain"/>
</dbReference>
<dbReference type="AlphaFoldDB" id="A0A8J3G3G2"/>
<evidence type="ECO:0000313" key="6">
    <source>
        <dbReference type="EMBL" id="GHB05288.1"/>
    </source>
</evidence>
<feature type="domain" description="Thioredoxin" evidence="5">
    <location>
        <begin position="21"/>
        <end position="148"/>
    </location>
</feature>
<dbReference type="CDD" id="cd02947">
    <property type="entry name" value="TRX_family"/>
    <property type="match status" value="1"/>
</dbReference>
<keyword evidence="2" id="KW-0249">Electron transport</keyword>
<reference evidence="6" key="1">
    <citation type="journal article" date="2014" name="Int. J. Syst. Evol. Microbiol.">
        <title>Complete genome sequence of Corynebacterium casei LMG S-19264T (=DSM 44701T), isolated from a smear-ripened cheese.</title>
        <authorList>
            <consortium name="US DOE Joint Genome Institute (JGI-PGF)"/>
            <person name="Walter F."/>
            <person name="Albersmeier A."/>
            <person name="Kalinowski J."/>
            <person name="Ruckert C."/>
        </authorList>
    </citation>
    <scope>NUCLEOTIDE SEQUENCE</scope>
    <source>
        <strain evidence="6">KCTC 32513</strain>
    </source>
</reference>
<proteinExistence type="predicted"/>
<dbReference type="Proteomes" id="UP000634004">
    <property type="component" value="Unassembled WGS sequence"/>
</dbReference>
<dbReference type="Gene3D" id="2.30.30.380">
    <property type="entry name" value="Zn-finger domain of Sec23/24"/>
    <property type="match status" value="1"/>
</dbReference>
<gene>
    <name evidence="6" type="ORF">GCM10009069_29690</name>
</gene>
<evidence type="ECO:0000256" key="1">
    <source>
        <dbReference type="ARBA" id="ARBA00022448"/>
    </source>
</evidence>
<name>A0A8J3G3G2_9PROT</name>
<dbReference type="InterPro" id="IPR049299">
    <property type="entry name" value="Thio2_N"/>
</dbReference>
<dbReference type="EMBL" id="BMZH01000025">
    <property type="protein sequence ID" value="GHB05288.1"/>
    <property type="molecule type" value="Genomic_DNA"/>
</dbReference>
<organism evidence="6 7">
    <name type="scientific">Algimonas arctica</name>
    <dbReference type="NCBI Taxonomy" id="1479486"/>
    <lineage>
        <taxon>Bacteria</taxon>
        <taxon>Pseudomonadati</taxon>
        <taxon>Pseudomonadota</taxon>
        <taxon>Alphaproteobacteria</taxon>
        <taxon>Maricaulales</taxon>
        <taxon>Robiginitomaculaceae</taxon>
        <taxon>Algimonas</taxon>
    </lineage>
</organism>
<evidence type="ECO:0000256" key="2">
    <source>
        <dbReference type="ARBA" id="ARBA00022982"/>
    </source>
</evidence>
<reference evidence="6" key="2">
    <citation type="submission" date="2020-09" db="EMBL/GenBank/DDBJ databases">
        <authorList>
            <person name="Sun Q."/>
            <person name="Kim S."/>
        </authorList>
    </citation>
    <scope>NUCLEOTIDE SEQUENCE</scope>
    <source>
        <strain evidence="6">KCTC 32513</strain>
    </source>
</reference>
<accession>A0A8J3G3G2</accession>
<dbReference type="Pfam" id="PF00085">
    <property type="entry name" value="Thioredoxin"/>
    <property type="match status" value="1"/>
</dbReference>
<dbReference type="InterPro" id="IPR036249">
    <property type="entry name" value="Thioredoxin-like_sf"/>
</dbReference>
<keyword evidence="4" id="KW-0676">Redox-active center</keyword>
<dbReference type="GO" id="GO:0045454">
    <property type="term" value="P:cell redox homeostasis"/>
    <property type="evidence" value="ECO:0007669"/>
    <property type="project" value="TreeGrafter"/>
</dbReference>
<evidence type="ECO:0000259" key="5">
    <source>
        <dbReference type="PROSITE" id="PS51352"/>
    </source>
</evidence>
<sequence length="150" mass="16746">MVMAKDTRLIVCSQCATINRMPTDRKLSDGKCAKCKSVLGEPRPVDISDKIFAKLQSRDQGAYVLDVWAPWCEPCRMMAPSYAESAKKFDGDIRFFKLNSEEHPQGSARLNVRGIPALFFFNGGKLVSQKSGALPEHAITKWVRESFTSS</sequence>
<dbReference type="Gene3D" id="3.40.30.10">
    <property type="entry name" value="Glutaredoxin"/>
    <property type="match status" value="1"/>
</dbReference>
<dbReference type="RefSeq" id="WP_308429123.1">
    <property type="nucleotide sequence ID" value="NZ_BMZH01000025.1"/>
</dbReference>